<proteinExistence type="predicted"/>
<dbReference type="AlphaFoldDB" id="A0A1F5XHP4"/>
<evidence type="ECO:0000313" key="2">
    <source>
        <dbReference type="Proteomes" id="UP000177346"/>
    </source>
</evidence>
<organism evidence="1 2">
    <name type="scientific">Candidatus Giovannonibacteria bacterium RIFCSPLOWO2_01_FULL_46_32</name>
    <dbReference type="NCBI Taxonomy" id="1798353"/>
    <lineage>
        <taxon>Bacteria</taxon>
        <taxon>Candidatus Giovannoniibacteriota</taxon>
    </lineage>
</organism>
<gene>
    <name evidence="1" type="ORF">A3B19_02580</name>
</gene>
<protein>
    <submittedName>
        <fullName evidence="1">Uncharacterized protein</fullName>
    </submittedName>
</protein>
<comment type="caution">
    <text evidence="1">The sequence shown here is derived from an EMBL/GenBank/DDBJ whole genome shotgun (WGS) entry which is preliminary data.</text>
</comment>
<name>A0A1F5XHP4_9BACT</name>
<dbReference type="Proteomes" id="UP000177346">
    <property type="component" value="Unassembled WGS sequence"/>
</dbReference>
<evidence type="ECO:0000313" key="1">
    <source>
        <dbReference type="EMBL" id="OGF87444.1"/>
    </source>
</evidence>
<accession>A0A1F5XHP4</accession>
<dbReference type="EMBL" id="MFIF01000005">
    <property type="protein sequence ID" value="OGF87444.1"/>
    <property type="molecule type" value="Genomic_DNA"/>
</dbReference>
<reference evidence="1 2" key="1">
    <citation type="journal article" date="2016" name="Nat. Commun.">
        <title>Thousands of microbial genomes shed light on interconnected biogeochemical processes in an aquifer system.</title>
        <authorList>
            <person name="Anantharaman K."/>
            <person name="Brown C.T."/>
            <person name="Hug L.A."/>
            <person name="Sharon I."/>
            <person name="Castelle C.J."/>
            <person name="Probst A.J."/>
            <person name="Thomas B.C."/>
            <person name="Singh A."/>
            <person name="Wilkins M.J."/>
            <person name="Karaoz U."/>
            <person name="Brodie E.L."/>
            <person name="Williams K.H."/>
            <person name="Hubbard S.S."/>
            <person name="Banfield J.F."/>
        </authorList>
    </citation>
    <scope>NUCLEOTIDE SEQUENCE [LARGE SCALE GENOMIC DNA]</scope>
</reference>
<sequence length="66" mass="7572">MAETITLPKNLKGEIKSLIVQAVQDVLGDPDFGLELSVEAKKRLHKEERDKAKLIPFSEIKQKYHR</sequence>